<evidence type="ECO:0000313" key="2">
    <source>
        <dbReference type="Proteomes" id="UP001062846"/>
    </source>
</evidence>
<dbReference type="Proteomes" id="UP001062846">
    <property type="component" value="Chromosome 8"/>
</dbReference>
<name>A0ACC0MLX3_RHOML</name>
<evidence type="ECO:0000313" key="1">
    <source>
        <dbReference type="EMBL" id="KAI8541517.1"/>
    </source>
</evidence>
<accession>A0ACC0MLX3</accession>
<dbReference type="EMBL" id="CM046395">
    <property type="protein sequence ID" value="KAI8541517.1"/>
    <property type="molecule type" value="Genomic_DNA"/>
</dbReference>
<protein>
    <submittedName>
        <fullName evidence="1">Uncharacterized protein</fullName>
    </submittedName>
</protein>
<gene>
    <name evidence="1" type="ORF">RHMOL_Rhmol08G0067300</name>
</gene>
<keyword evidence="2" id="KW-1185">Reference proteome</keyword>
<organism evidence="1 2">
    <name type="scientific">Rhododendron molle</name>
    <name type="common">Chinese azalea</name>
    <name type="synonym">Azalea mollis</name>
    <dbReference type="NCBI Taxonomy" id="49168"/>
    <lineage>
        <taxon>Eukaryota</taxon>
        <taxon>Viridiplantae</taxon>
        <taxon>Streptophyta</taxon>
        <taxon>Embryophyta</taxon>
        <taxon>Tracheophyta</taxon>
        <taxon>Spermatophyta</taxon>
        <taxon>Magnoliopsida</taxon>
        <taxon>eudicotyledons</taxon>
        <taxon>Gunneridae</taxon>
        <taxon>Pentapetalae</taxon>
        <taxon>asterids</taxon>
        <taxon>Ericales</taxon>
        <taxon>Ericaceae</taxon>
        <taxon>Ericoideae</taxon>
        <taxon>Rhodoreae</taxon>
        <taxon>Rhododendron</taxon>
    </lineage>
</organism>
<sequence>MAASSCSSKPHMVLFPFMSKGHTIPLLHLARVLHHHNISVTFFTTAANRLFISDYLSDTDAPIVELPFPQNIDGVPAGVESTDKLPSMSLFVPFANATKLMQPKFEEALETLPQITSIISDGFLWWTQQSATKFGIPRLVSYGFSNYSRAVRSDVMTNGLLSGPELDDEPFALTNFPWIKLTRNDFDEPLHSREPKGPYMDFVTEVVIATSKSYGIVSNSFYELEALYVEYCNRESGPKSWCIGPLCWAVVPKTEPRSLRKPTWLQWLDQKLAEGSTVLYVAFGSQAQISSQQLCEIAVGLQESKVNFLWVTRKSESELNDLFQEIVTERGLVVREWVDQRAILGHGCVRGFLSHYGWNSVLDSICAKVPILAWPMMAEQHLNARMVVEEIKVGLRVETINGSVRGFVKSEGLEKMVRELMEGEMGKEVRKKVEEFGEMAKKAVEEGGSSWHSLNQLINELLDFGFVSVL</sequence>
<reference evidence="1" key="1">
    <citation type="submission" date="2022-02" db="EMBL/GenBank/DDBJ databases">
        <title>Plant Genome Project.</title>
        <authorList>
            <person name="Zhang R.-G."/>
        </authorList>
    </citation>
    <scope>NUCLEOTIDE SEQUENCE</scope>
    <source>
        <strain evidence="1">AT1</strain>
    </source>
</reference>
<comment type="caution">
    <text evidence="1">The sequence shown here is derived from an EMBL/GenBank/DDBJ whole genome shotgun (WGS) entry which is preliminary data.</text>
</comment>
<proteinExistence type="predicted"/>